<evidence type="ECO:0000313" key="2">
    <source>
        <dbReference type="EMBL" id="AKN37260.1"/>
    </source>
</evidence>
<accession>A0A0H3ZM93</accession>
<dbReference type="AlphaFoldDB" id="A0A0H3ZM93"/>
<dbReference type="EMBL" id="KP795528">
    <property type="protein sequence ID" value="AKN37260.1"/>
    <property type="molecule type" value="Genomic_DNA"/>
</dbReference>
<evidence type="ECO:0000256" key="1">
    <source>
        <dbReference type="SAM" id="MobiDB-lite"/>
    </source>
</evidence>
<organism evidence="2">
    <name type="scientific">Vibrio splendidus</name>
    <dbReference type="NCBI Taxonomy" id="29497"/>
    <lineage>
        <taxon>Bacteria</taxon>
        <taxon>Pseudomonadati</taxon>
        <taxon>Pseudomonadota</taxon>
        <taxon>Gammaproteobacteria</taxon>
        <taxon>Vibrionales</taxon>
        <taxon>Vibrionaceae</taxon>
        <taxon>Vibrio</taxon>
    </lineage>
</organism>
<evidence type="ECO:0000313" key="3">
    <source>
        <dbReference type="EMBL" id="AKN38596.1"/>
    </source>
</evidence>
<sequence length="44" mass="4589">MVFSKRNQASLASRQSPNLGASGGGKNIFVVITHEKGTPCGVPF</sequence>
<name>A0A0H3ZM93_VIBSP</name>
<reference evidence="2" key="1">
    <citation type="journal article" date="2015" name="MBio">
        <title>Eco-Evolutionary Dynamics of Episomes among Ecologically Cohesive Bacterial Populations.</title>
        <authorList>
            <person name="Xue H."/>
            <person name="Cordero O.X."/>
            <person name="Camas F.M."/>
            <person name="Trimble W."/>
            <person name="Meyer F."/>
            <person name="Guglielmini J."/>
            <person name="Rocha E.P."/>
            <person name="Polz M.F."/>
        </authorList>
    </citation>
    <scope>NUCLEOTIDE SEQUENCE</scope>
    <source>
        <strain evidence="2">FF_191</strain>
        <strain evidence="3">ZS_190</strain>
    </source>
</reference>
<dbReference type="EMBL" id="KP795598">
    <property type="protein sequence ID" value="AKN38596.1"/>
    <property type="molecule type" value="Genomic_DNA"/>
</dbReference>
<feature type="region of interest" description="Disordered" evidence="1">
    <location>
        <begin position="1"/>
        <end position="22"/>
    </location>
</feature>
<feature type="compositionally biased region" description="Polar residues" evidence="1">
    <location>
        <begin position="1"/>
        <end position="19"/>
    </location>
</feature>
<protein>
    <submittedName>
        <fullName evidence="2">Uncharacterized protein</fullName>
    </submittedName>
</protein>
<proteinExistence type="predicted"/>